<dbReference type="EMBL" id="VOFY01000736">
    <property type="protein sequence ID" value="KAA8578395.1"/>
    <property type="molecule type" value="Genomic_DNA"/>
</dbReference>
<dbReference type="AlphaFoldDB" id="A0A5J5CAZ7"/>
<gene>
    <name evidence="1" type="ORF">FQN60_000096</name>
</gene>
<organism evidence="1 2">
    <name type="scientific">Etheostoma spectabile</name>
    <name type="common">orangethroat darter</name>
    <dbReference type="NCBI Taxonomy" id="54343"/>
    <lineage>
        <taxon>Eukaryota</taxon>
        <taxon>Metazoa</taxon>
        <taxon>Chordata</taxon>
        <taxon>Craniata</taxon>
        <taxon>Vertebrata</taxon>
        <taxon>Euteleostomi</taxon>
        <taxon>Actinopterygii</taxon>
        <taxon>Neopterygii</taxon>
        <taxon>Teleostei</taxon>
        <taxon>Neoteleostei</taxon>
        <taxon>Acanthomorphata</taxon>
        <taxon>Eupercaria</taxon>
        <taxon>Perciformes</taxon>
        <taxon>Percoidei</taxon>
        <taxon>Percidae</taxon>
        <taxon>Etheostomatinae</taxon>
        <taxon>Etheostoma</taxon>
    </lineage>
</organism>
<accession>A0A5J5CAZ7</accession>
<keyword evidence="2" id="KW-1185">Reference proteome</keyword>
<dbReference type="Proteomes" id="UP000327493">
    <property type="component" value="Unassembled WGS sequence"/>
</dbReference>
<proteinExistence type="predicted"/>
<sequence length="156" mass="16798">FPKSPGVLDGKDVFQFNLSSIQESEVILHALFISSTRGRATTSDLGVSEGPAIRPSEPQHPYFPRLSCSFYGCPQITFCNTTGEPNSDSLQERLLAIQDVTAVGENSLQGRQRSSGHGSLTWGSGQLGGSREALMAKSASLQLTCRLSCCMLMIEL</sequence>
<feature type="non-terminal residue" evidence="1">
    <location>
        <position position="1"/>
    </location>
</feature>
<evidence type="ECO:0000313" key="2">
    <source>
        <dbReference type="Proteomes" id="UP000327493"/>
    </source>
</evidence>
<name>A0A5J5CAZ7_9PERO</name>
<evidence type="ECO:0000313" key="1">
    <source>
        <dbReference type="EMBL" id="KAA8578395.1"/>
    </source>
</evidence>
<protein>
    <submittedName>
        <fullName evidence="1">Uncharacterized protein</fullName>
    </submittedName>
</protein>
<reference evidence="1 2" key="1">
    <citation type="submission" date="2019-08" db="EMBL/GenBank/DDBJ databases">
        <title>A chromosome-level genome assembly, high-density linkage maps, and genome scans reveal the genomic architecture of hybrid incompatibilities underlying speciation via character displacement in darters (Percidae: Etheostominae).</title>
        <authorList>
            <person name="Moran R.L."/>
            <person name="Catchen J.M."/>
            <person name="Fuller R.C."/>
        </authorList>
    </citation>
    <scope>NUCLEOTIDE SEQUENCE [LARGE SCALE GENOMIC DNA]</scope>
    <source>
        <strain evidence="1">EspeVRDwgs_2016</strain>
        <tissue evidence="1">Muscle</tissue>
    </source>
</reference>
<comment type="caution">
    <text evidence="1">The sequence shown here is derived from an EMBL/GenBank/DDBJ whole genome shotgun (WGS) entry which is preliminary data.</text>
</comment>